<dbReference type="GO" id="GO:0043171">
    <property type="term" value="P:peptide catabolic process"/>
    <property type="evidence" value="ECO:0007669"/>
    <property type="project" value="TreeGrafter"/>
</dbReference>
<accession>A0A1M7GIB6</accession>
<dbReference type="Proteomes" id="UP000184121">
    <property type="component" value="Unassembled WGS sequence"/>
</dbReference>
<dbReference type="CDD" id="cd09603">
    <property type="entry name" value="M1_APN_like"/>
    <property type="match status" value="1"/>
</dbReference>
<protein>
    <submittedName>
        <fullName evidence="3">Peptidase family M1</fullName>
    </submittedName>
</protein>
<dbReference type="GO" id="GO:0008270">
    <property type="term" value="F:zinc ion binding"/>
    <property type="evidence" value="ECO:0007669"/>
    <property type="project" value="InterPro"/>
</dbReference>
<dbReference type="GO" id="GO:0016020">
    <property type="term" value="C:membrane"/>
    <property type="evidence" value="ECO:0007669"/>
    <property type="project" value="TreeGrafter"/>
</dbReference>
<dbReference type="GO" id="GO:0042277">
    <property type="term" value="F:peptide binding"/>
    <property type="evidence" value="ECO:0007669"/>
    <property type="project" value="TreeGrafter"/>
</dbReference>
<name>A0A1M7GIB6_9FLAO</name>
<dbReference type="GO" id="GO:0005615">
    <property type="term" value="C:extracellular space"/>
    <property type="evidence" value="ECO:0007669"/>
    <property type="project" value="TreeGrafter"/>
</dbReference>
<organism evidence="3 4">
    <name type="scientific">Flavobacterium saccharophilum</name>
    <dbReference type="NCBI Taxonomy" id="29534"/>
    <lineage>
        <taxon>Bacteria</taxon>
        <taxon>Pseudomonadati</taxon>
        <taxon>Bacteroidota</taxon>
        <taxon>Flavobacteriia</taxon>
        <taxon>Flavobacteriales</taxon>
        <taxon>Flavobacteriaceae</taxon>
        <taxon>Flavobacterium</taxon>
    </lineage>
</organism>
<evidence type="ECO:0000259" key="1">
    <source>
        <dbReference type="Pfam" id="PF01433"/>
    </source>
</evidence>
<evidence type="ECO:0000313" key="3">
    <source>
        <dbReference type="EMBL" id="SHM15875.1"/>
    </source>
</evidence>
<dbReference type="SUPFAM" id="SSF55486">
    <property type="entry name" value="Metalloproteases ('zincins'), catalytic domain"/>
    <property type="match status" value="1"/>
</dbReference>
<dbReference type="InterPro" id="IPR050344">
    <property type="entry name" value="Peptidase_M1_aminopeptidases"/>
</dbReference>
<dbReference type="Pfam" id="PF01433">
    <property type="entry name" value="Peptidase_M1"/>
    <property type="match status" value="1"/>
</dbReference>
<dbReference type="OrthoDB" id="100605at2"/>
<dbReference type="Gene3D" id="2.60.40.1730">
    <property type="entry name" value="tricorn interacting facor f3 domain"/>
    <property type="match status" value="1"/>
</dbReference>
<dbReference type="EMBL" id="FRBY01000003">
    <property type="protein sequence ID" value="SHM15875.1"/>
    <property type="molecule type" value="Genomic_DNA"/>
</dbReference>
<dbReference type="AlphaFoldDB" id="A0A1M7GIB6"/>
<dbReference type="InterPro" id="IPR014782">
    <property type="entry name" value="Peptidase_M1_dom"/>
</dbReference>
<dbReference type="GO" id="GO:0070006">
    <property type="term" value="F:metalloaminopeptidase activity"/>
    <property type="evidence" value="ECO:0007669"/>
    <property type="project" value="TreeGrafter"/>
</dbReference>
<sequence>MIKHLIICKKILFFLILNLMFYSVQGQENQKLNIPTKQDTLNGSITQERIWWDIQHYALSIKPDYVNKTITGKNVIEYTVIDKKHSDLMQIDLVSPLKIDSVFQKEKKVDFTQNQNIWYLKLPKNQASKKNKITIYYSGKPTESIKPPWDGGLVWAKDSLNRPWISVACQYKGASLWYPCKNTMYDEPDHGASIAVTTPDTLIAISNGRLKNKIKNHDGTQTYQWEVKNPISHYGISFYIGKYINISQLYQGKKGKLTMDYWVLDYNKTKAEKHMIPEVNTTMKSLERWFGAFPFYDDGFKMADAPYIGMEHQSAIAYGGGYKRGTNKKGGDISNTGWGKKTDKIIVHEMAHEWFGNNMTAADIADRWIQEGFAGLAEELVIADISGTQAGNEFMAGRFRTIENDKPIIARYGINEDGSQDNYVKGWAILHMIKSIVDNDSKYREVLQGLNRDFYHKIVTTKQIENYISLNTAIDFQYLFDQYLRTNLVPVLEYQIKDNQLLYRYSNCNDNFAMPIKTNLTKDIWIYPTTTWKSMDVKKLLPDDTLKIDINFYITTRKT</sequence>
<dbReference type="STRING" id="29534.SAMN05444366_2560"/>
<dbReference type="PANTHER" id="PTHR11533:SF174">
    <property type="entry name" value="PUROMYCIN-SENSITIVE AMINOPEPTIDASE-RELATED"/>
    <property type="match status" value="1"/>
</dbReference>
<feature type="domain" description="Peptidase M1 membrane alanine aminopeptidase" evidence="1">
    <location>
        <begin position="335"/>
        <end position="483"/>
    </location>
</feature>
<dbReference type="InterPro" id="IPR045357">
    <property type="entry name" value="Aminopeptidase_N-like_N"/>
</dbReference>
<gene>
    <name evidence="3" type="ORF">SAMN05444366_2560</name>
</gene>
<dbReference type="PANTHER" id="PTHR11533">
    <property type="entry name" value="PROTEASE M1 ZINC METALLOPROTEASE"/>
    <property type="match status" value="1"/>
</dbReference>
<dbReference type="SUPFAM" id="SSF63737">
    <property type="entry name" value="Leukotriene A4 hydrolase N-terminal domain"/>
    <property type="match status" value="1"/>
</dbReference>
<evidence type="ECO:0000313" key="4">
    <source>
        <dbReference type="Proteomes" id="UP000184121"/>
    </source>
</evidence>
<evidence type="ECO:0000259" key="2">
    <source>
        <dbReference type="Pfam" id="PF17900"/>
    </source>
</evidence>
<dbReference type="Pfam" id="PF17900">
    <property type="entry name" value="Peptidase_M1_N"/>
    <property type="match status" value="1"/>
</dbReference>
<keyword evidence="4" id="KW-1185">Reference proteome</keyword>
<dbReference type="GO" id="GO:0005737">
    <property type="term" value="C:cytoplasm"/>
    <property type="evidence" value="ECO:0007669"/>
    <property type="project" value="TreeGrafter"/>
</dbReference>
<dbReference type="InterPro" id="IPR027268">
    <property type="entry name" value="Peptidase_M4/M1_CTD_sf"/>
</dbReference>
<proteinExistence type="predicted"/>
<feature type="domain" description="Aminopeptidase N-like N-terminal" evidence="2">
    <location>
        <begin position="55"/>
        <end position="234"/>
    </location>
</feature>
<reference evidence="4" key="1">
    <citation type="submission" date="2016-11" db="EMBL/GenBank/DDBJ databases">
        <authorList>
            <person name="Varghese N."/>
            <person name="Submissions S."/>
        </authorList>
    </citation>
    <scope>NUCLEOTIDE SEQUENCE [LARGE SCALE GENOMIC DNA]</scope>
    <source>
        <strain evidence="4">DSM 1811</strain>
    </source>
</reference>
<dbReference type="InterPro" id="IPR042097">
    <property type="entry name" value="Aminopeptidase_N-like_N_sf"/>
</dbReference>
<dbReference type="Gene3D" id="1.10.390.10">
    <property type="entry name" value="Neutral Protease Domain 2"/>
    <property type="match status" value="1"/>
</dbReference>